<dbReference type="InterPro" id="IPR058163">
    <property type="entry name" value="LysR-type_TF_proteobact-type"/>
</dbReference>
<evidence type="ECO:0000313" key="7">
    <source>
        <dbReference type="Proteomes" id="UP000071641"/>
    </source>
</evidence>
<dbReference type="Gene3D" id="1.10.10.10">
    <property type="entry name" value="Winged helix-like DNA-binding domain superfamily/Winged helix DNA-binding domain"/>
    <property type="match status" value="1"/>
</dbReference>
<proteinExistence type="inferred from homology"/>
<dbReference type="SUPFAM" id="SSF46785">
    <property type="entry name" value="Winged helix' DNA-binding domain"/>
    <property type="match status" value="1"/>
</dbReference>
<keyword evidence="2" id="KW-0805">Transcription regulation</keyword>
<dbReference type="InterPro" id="IPR036390">
    <property type="entry name" value="WH_DNA-bd_sf"/>
</dbReference>
<dbReference type="Pfam" id="PF00126">
    <property type="entry name" value="HTH_1"/>
    <property type="match status" value="1"/>
</dbReference>
<evidence type="ECO:0000256" key="1">
    <source>
        <dbReference type="ARBA" id="ARBA00009437"/>
    </source>
</evidence>
<evidence type="ECO:0000259" key="5">
    <source>
        <dbReference type="PROSITE" id="PS50931"/>
    </source>
</evidence>
<dbReference type="STRING" id="1796497.GCE9029_00684"/>
<feature type="domain" description="HTH lysR-type" evidence="5">
    <location>
        <begin position="13"/>
        <end position="63"/>
    </location>
</feature>
<dbReference type="Gene3D" id="3.40.190.290">
    <property type="match status" value="1"/>
</dbReference>
<dbReference type="GO" id="GO:0003700">
    <property type="term" value="F:DNA-binding transcription factor activity"/>
    <property type="evidence" value="ECO:0007669"/>
    <property type="project" value="InterPro"/>
</dbReference>
<protein>
    <submittedName>
        <fullName evidence="6">HTH-type transcriptional regulator DmlR</fullName>
    </submittedName>
</protein>
<dbReference type="PANTHER" id="PTHR30537:SF21">
    <property type="entry name" value="HTH-TYPE TRANSCRIPTIONAL REGULATOR SINR-RELATED"/>
    <property type="match status" value="1"/>
</dbReference>
<dbReference type="SUPFAM" id="SSF53850">
    <property type="entry name" value="Periplasmic binding protein-like II"/>
    <property type="match status" value="1"/>
</dbReference>
<dbReference type="GO" id="GO:0006351">
    <property type="term" value="P:DNA-templated transcription"/>
    <property type="evidence" value="ECO:0007669"/>
    <property type="project" value="TreeGrafter"/>
</dbReference>
<keyword evidence="3" id="KW-0238">DNA-binding</keyword>
<keyword evidence="4" id="KW-0804">Transcription</keyword>
<comment type="similarity">
    <text evidence="1">Belongs to the LysR transcriptional regulatory family.</text>
</comment>
<evidence type="ECO:0000256" key="3">
    <source>
        <dbReference type="ARBA" id="ARBA00023125"/>
    </source>
</evidence>
<dbReference type="InterPro" id="IPR000847">
    <property type="entry name" value="LysR_HTH_N"/>
</dbReference>
<evidence type="ECO:0000256" key="2">
    <source>
        <dbReference type="ARBA" id="ARBA00023015"/>
    </source>
</evidence>
<dbReference type="InterPro" id="IPR036388">
    <property type="entry name" value="WH-like_DNA-bd_sf"/>
</dbReference>
<dbReference type="GO" id="GO:0043565">
    <property type="term" value="F:sequence-specific DNA binding"/>
    <property type="evidence" value="ECO:0007669"/>
    <property type="project" value="TreeGrafter"/>
</dbReference>
<dbReference type="OrthoDB" id="9786526at2"/>
<organism evidence="6 7">
    <name type="scientific">Grimontia celer</name>
    <dbReference type="NCBI Taxonomy" id="1796497"/>
    <lineage>
        <taxon>Bacteria</taxon>
        <taxon>Pseudomonadati</taxon>
        <taxon>Pseudomonadota</taxon>
        <taxon>Gammaproteobacteria</taxon>
        <taxon>Vibrionales</taxon>
        <taxon>Vibrionaceae</taxon>
        <taxon>Grimontia</taxon>
    </lineage>
</organism>
<dbReference type="PANTHER" id="PTHR30537">
    <property type="entry name" value="HTH-TYPE TRANSCRIPTIONAL REGULATOR"/>
    <property type="match status" value="1"/>
</dbReference>
<evidence type="ECO:0000313" key="6">
    <source>
        <dbReference type="EMBL" id="CZF78187.1"/>
    </source>
</evidence>
<dbReference type="PROSITE" id="PS50931">
    <property type="entry name" value="HTH_LYSR"/>
    <property type="match status" value="1"/>
</dbReference>
<dbReference type="InterPro" id="IPR005119">
    <property type="entry name" value="LysR_subst-bd"/>
</dbReference>
<dbReference type="Pfam" id="PF03466">
    <property type="entry name" value="LysR_substrate"/>
    <property type="match status" value="1"/>
</dbReference>
<dbReference type="Proteomes" id="UP000071641">
    <property type="component" value="Unassembled WGS sequence"/>
</dbReference>
<reference evidence="7" key="1">
    <citation type="submission" date="2016-02" db="EMBL/GenBank/DDBJ databases">
        <authorList>
            <person name="Rodrigo-Torres Lidia"/>
            <person name="Arahal R.David."/>
        </authorList>
    </citation>
    <scope>NUCLEOTIDE SEQUENCE [LARGE SCALE GENOMIC DNA]</scope>
    <source>
        <strain evidence="7">CECT 9029</strain>
    </source>
</reference>
<sequence>MEQLHLQLPNVYIFRLVSELGSFQAAATQLNIPRSSVSKKIAQLEDYLQQRLLQRSTRNLKLTEDGLRLLEATSGLEGLLSGTRDILIEKQAEPVGRVTLSTSSLIGQQYLTPHIKMIRAQLPKVTLHISYSDDVEDLLDEGIDIAIRTGKLPDSSLVARSIGWKDPGCFASPDYLACHGEPQTPEALREHDCLVFKNNKSKMNHWQFESKEGGITSIAVEESIVANSGRALIDMAVQGLGIVHVDRQTVEAELKSGSLVPILKHFPSPARLPIQLVCLGKHTRSKAVDAVWNYLCEALPAHLS</sequence>
<gene>
    <name evidence="6" type="primary">dmlR_6</name>
    <name evidence="6" type="ORF">GCE9029_00684</name>
</gene>
<accession>A0A128EUD0</accession>
<evidence type="ECO:0000256" key="4">
    <source>
        <dbReference type="ARBA" id="ARBA00023163"/>
    </source>
</evidence>
<dbReference type="RefSeq" id="WP_063856839.1">
    <property type="nucleotide sequence ID" value="NZ_FIZX01000001.1"/>
</dbReference>
<name>A0A128EUD0_9GAMM</name>
<dbReference type="CDD" id="cd08422">
    <property type="entry name" value="PBP2_CrgA_like"/>
    <property type="match status" value="1"/>
</dbReference>
<dbReference type="AlphaFoldDB" id="A0A128EUD0"/>
<keyword evidence="7" id="KW-1185">Reference proteome</keyword>
<dbReference type="EMBL" id="FIZX01000001">
    <property type="protein sequence ID" value="CZF78187.1"/>
    <property type="molecule type" value="Genomic_DNA"/>
</dbReference>